<comment type="caution">
    <text evidence="5">The sequence shown here is derived from an EMBL/GenBank/DDBJ whole genome shotgun (WGS) entry which is preliminary data.</text>
</comment>
<dbReference type="InterPro" id="IPR052908">
    <property type="entry name" value="AP-4-A_phosphorylase"/>
</dbReference>
<dbReference type="PRINTS" id="PR00332">
    <property type="entry name" value="HISTRIAD"/>
</dbReference>
<feature type="active site" description="Tele-AMP-histidine intermediate" evidence="1">
    <location>
        <position position="92"/>
    </location>
</feature>
<dbReference type="AlphaFoldDB" id="A0A4R3Z2M4"/>
<dbReference type="PROSITE" id="PS00892">
    <property type="entry name" value="HIT_1"/>
    <property type="match status" value="1"/>
</dbReference>
<protein>
    <submittedName>
        <fullName evidence="5">Diadenosine tetraphosphate (Ap4A) HIT family hydrolase</fullName>
    </submittedName>
</protein>
<dbReference type="PANTHER" id="PTHR42997">
    <property type="entry name" value="HIT FAMILY HYDROLASE"/>
    <property type="match status" value="1"/>
</dbReference>
<dbReference type="Proteomes" id="UP000295515">
    <property type="component" value="Unassembled WGS sequence"/>
</dbReference>
<dbReference type="PANTHER" id="PTHR42997:SF1">
    <property type="entry name" value="AP-4-A PHOSPHORYLASE"/>
    <property type="match status" value="1"/>
</dbReference>
<evidence type="ECO:0000256" key="1">
    <source>
        <dbReference type="PIRSR" id="PIRSR601310-1"/>
    </source>
</evidence>
<evidence type="ECO:0000259" key="4">
    <source>
        <dbReference type="PROSITE" id="PS51084"/>
    </source>
</evidence>
<reference evidence="5 6" key="1">
    <citation type="submission" date="2019-03" db="EMBL/GenBank/DDBJ databases">
        <title>Genomic Encyclopedia of Type Strains, Phase IV (KMG-IV): sequencing the most valuable type-strain genomes for metagenomic binning, comparative biology and taxonomic classification.</title>
        <authorList>
            <person name="Goeker M."/>
        </authorList>
    </citation>
    <scope>NUCLEOTIDE SEQUENCE [LARGE SCALE GENOMIC DNA]</scope>
    <source>
        <strain evidence="5 6">DSM 29487</strain>
    </source>
</reference>
<dbReference type="InterPro" id="IPR019808">
    <property type="entry name" value="Histidine_triad_CS"/>
</dbReference>
<dbReference type="GeneID" id="98915579"/>
<proteinExistence type="predicted"/>
<dbReference type="SUPFAM" id="SSF54197">
    <property type="entry name" value="HIT-like"/>
    <property type="match status" value="1"/>
</dbReference>
<dbReference type="InterPro" id="IPR036265">
    <property type="entry name" value="HIT-like_sf"/>
</dbReference>
<dbReference type="InterPro" id="IPR011146">
    <property type="entry name" value="HIT-like"/>
</dbReference>
<keyword evidence="5" id="KW-0378">Hydrolase</keyword>
<name>A0A4R3Z2M4_9FIRM</name>
<dbReference type="GO" id="GO:0016787">
    <property type="term" value="F:hydrolase activity"/>
    <property type="evidence" value="ECO:0007669"/>
    <property type="project" value="UniProtKB-KW"/>
</dbReference>
<evidence type="ECO:0000313" key="5">
    <source>
        <dbReference type="EMBL" id="TCV98528.1"/>
    </source>
</evidence>
<keyword evidence="6" id="KW-1185">Reference proteome</keyword>
<dbReference type="Gene3D" id="3.30.428.10">
    <property type="entry name" value="HIT-like"/>
    <property type="match status" value="1"/>
</dbReference>
<organism evidence="5 6">
    <name type="scientific">Longibaculum muris</name>
    <dbReference type="NCBI Taxonomy" id="1796628"/>
    <lineage>
        <taxon>Bacteria</taxon>
        <taxon>Bacillati</taxon>
        <taxon>Bacillota</taxon>
        <taxon>Erysipelotrichia</taxon>
        <taxon>Erysipelotrichales</taxon>
        <taxon>Coprobacillaceae</taxon>
        <taxon>Longibaculum</taxon>
    </lineage>
</organism>
<evidence type="ECO:0000313" key="6">
    <source>
        <dbReference type="Proteomes" id="UP000295515"/>
    </source>
</evidence>
<dbReference type="RefSeq" id="WP_066450284.1">
    <property type="nucleotide sequence ID" value="NZ_JANKBF010000007.1"/>
</dbReference>
<gene>
    <name evidence="5" type="ORF">EDD60_11223</name>
</gene>
<dbReference type="PROSITE" id="PS51084">
    <property type="entry name" value="HIT_2"/>
    <property type="match status" value="1"/>
</dbReference>
<feature type="short sequence motif" description="Histidine triad motif" evidence="2 3">
    <location>
        <begin position="90"/>
        <end position="94"/>
    </location>
</feature>
<dbReference type="Pfam" id="PF01230">
    <property type="entry name" value="HIT"/>
    <property type="match status" value="1"/>
</dbReference>
<dbReference type="EMBL" id="SMCQ01000012">
    <property type="protein sequence ID" value="TCV98528.1"/>
    <property type="molecule type" value="Genomic_DNA"/>
</dbReference>
<feature type="domain" description="HIT" evidence="4">
    <location>
        <begin position="1"/>
        <end position="105"/>
    </location>
</feature>
<dbReference type="InterPro" id="IPR001310">
    <property type="entry name" value="Histidine_triad_HIT"/>
</dbReference>
<evidence type="ECO:0000256" key="3">
    <source>
        <dbReference type="PROSITE-ProRule" id="PRU00464"/>
    </source>
</evidence>
<sequence>MSCLFCEKHDYILENDYGYAIYDDYPVSLGHMLIIPKKHIVDFFEADEQTRLHLFKLLDEAKQLLDEKYHPDGYNIGMNCQMAAGQSIMHLHIHLIPRYIGDTPSPKGGIRGVIPGKMSY</sequence>
<accession>A0A4R3Z2M4</accession>
<evidence type="ECO:0000256" key="2">
    <source>
        <dbReference type="PIRSR" id="PIRSR601310-3"/>
    </source>
</evidence>